<keyword evidence="2" id="KW-0805">Transcription regulation</keyword>
<keyword evidence="5" id="KW-0804">Transcription</keyword>
<feature type="domain" description="RNA polymerase sigma-70 region 2" evidence="6">
    <location>
        <begin position="18"/>
        <end position="82"/>
    </location>
</feature>
<dbReference type="SUPFAM" id="SSF88659">
    <property type="entry name" value="Sigma3 and sigma4 domains of RNA polymerase sigma factors"/>
    <property type="match status" value="1"/>
</dbReference>
<accession>G0J5W5</accession>
<keyword evidence="8" id="KW-1185">Reference proteome</keyword>
<dbReference type="InterPro" id="IPR039425">
    <property type="entry name" value="RNA_pol_sigma-70-like"/>
</dbReference>
<dbReference type="EMBL" id="CP002955">
    <property type="protein sequence ID" value="AEL25416.1"/>
    <property type="molecule type" value="Genomic_DNA"/>
</dbReference>
<gene>
    <name evidence="7" type="ordered locus">Cycma_1662</name>
</gene>
<sequence length="194" mass="22833">MEEKADYPSKKKTISEWVHMYGDYLFSWAYHKTSCNETAEDLVQEVYFAAFKNYEKFEGRSSPKTWLLKILNNKIIDHYRKLSIKEAKQEDSTSQFTDSFFNSIGNWKANGLEEAWAEEEHLLDNVAFNEVMEICINDLPAKWRLAILSKFLLEKEAVAICQDLDITASNYWQVIHRAKLLLKKCLEVNWFAKQ</sequence>
<reference evidence="8" key="1">
    <citation type="submission" date="2011-07" db="EMBL/GenBank/DDBJ databases">
        <title>The complete genome of Cyclobacterium marinum DSM 745.</title>
        <authorList>
            <person name="Lucas S."/>
            <person name="Han J."/>
            <person name="Lapidus A."/>
            <person name="Bruce D."/>
            <person name="Goodwin L."/>
            <person name="Pitluck S."/>
            <person name="Peters L."/>
            <person name="Kyrpides N."/>
            <person name="Mavromatis K."/>
            <person name="Ivanova N."/>
            <person name="Ovchinnikova G."/>
            <person name="Chertkov O."/>
            <person name="Detter J.C."/>
            <person name="Tapia R."/>
            <person name="Han C."/>
            <person name="Land M."/>
            <person name="Hauser L."/>
            <person name="Markowitz V."/>
            <person name="Cheng J.-F."/>
            <person name="Hugenholtz P."/>
            <person name="Woyke T."/>
            <person name="Wu D."/>
            <person name="Tindall B."/>
            <person name="Schuetze A."/>
            <person name="Brambilla E."/>
            <person name="Klenk H.-P."/>
            <person name="Eisen J.A."/>
        </authorList>
    </citation>
    <scope>NUCLEOTIDE SEQUENCE [LARGE SCALE GENOMIC DNA]</scope>
    <source>
        <strain evidence="8">ATCC 25205 / DSM 745 / LMG 13164 / NCIMB 1802</strain>
    </source>
</reference>
<dbReference type="Proteomes" id="UP000001635">
    <property type="component" value="Chromosome"/>
</dbReference>
<keyword evidence="4" id="KW-0238">DNA-binding</keyword>
<evidence type="ECO:0000256" key="1">
    <source>
        <dbReference type="ARBA" id="ARBA00010641"/>
    </source>
</evidence>
<dbReference type="KEGG" id="cmr:Cycma_1662"/>
<keyword evidence="3" id="KW-0731">Sigma factor</keyword>
<dbReference type="Gene3D" id="1.10.1740.10">
    <property type="match status" value="1"/>
</dbReference>
<name>G0J5W5_CYCMS</name>
<dbReference type="GO" id="GO:0016987">
    <property type="term" value="F:sigma factor activity"/>
    <property type="evidence" value="ECO:0007669"/>
    <property type="project" value="UniProtKB-KW"/>
</dbReference>
<dbReference type="InterPro" id="IPR007627">
    <property type="entry name" value="RNA_pol_sigma70_r2"/>
</dbReference>
<dbReference type="InterPro" id="IPR013324">
    <property type="entry name" value="RNA_pol_sigma_r3/r4-like"/>
</dbReference>
<evidence type="ECO:0000256" key="2">
    <source>
        <dbReference type="ARBA" id="ARBA00023015"/>
    </source>
</evidence>
<dbReference type="eggNOG" id="COG1595">
    <property type="taxonomic scope" value="Bacteria"/>
</dbReference>
<dbReference type="STRING" id="880070.Cycma_1662"/>
<dbReference type="PANTHER" id="PTHR43133">
    <property type="entry name" value="RNA POLYMERASE ECF-TYPE SIGMA FACTO"/>
    <property type="match status" value="1"/>
</dbReference>
<dbReference type="NCBIfam" id="TIGR02937">
    <property type="entry name" value="sigma70-ECF"/>
    <property type="match status" value="1"/>
</dbReference>
<dbReference type="GO" id="GO:0006352">
    <property type="term" value="P:DNA-templated transcription initiation"/>
    <property type="evidence" value="ECO:0007669"/>
    <property type="project" value="InterPro"/>
</dbReference>
<evidence type="ECO:0000313" key="8">
    <source>
        <dbReference type="Proteomes" id="UP000001635"/>
    </source>
</evidence>
<protein>
    <submittedName>
        <fullName evidence="7">RNA polymerase, sigma-24 subunit, ECF subfamily</fullName>
    </submittedName>
</protein>
<dbReference type="RefSeq" id="WP_014019711.1">
    <property type="nucleotide sequence ID" value="NC_015914.1"/>
</dbReference>
<dbReference type="OrthoDB" id="9782108at2"/>
<evidence type="ECO:0000256" key="5">
    <source>
        <dbReference type="ARBA" id="ARBA00023163"/>
    </source>
</evidence>
<dbReference type="PANTHER" id="PTHR43133:SF8">
    <property type="entry name" value="RNA POLYMERASE SIGMA FACTOR HI_1459-RELATED"/>
    <property type="match status" value="1"/>
</dbReference>
<dbReference type="SUPFAM" id="SSF88946">
    <property type="entry name" value="Sigma2 domain of RNA polymerase sigma factors"/>
    <property type="match status" value="1"/>
</dbReference>
<dbReference type="Pfam" id="PF04542">
    <property type="entry name" value="Sigma70_r2"/>
    <property type="match status" value="1"/>
</dbReference>
<dbReference type="GO" id="GO:0003677">
    <property type="term" value="F:DNA binding"/>
    <property type="evidence" value="ECO:0007669"/>
    <property type="project" value="UniProtKB-KW"/>
</dbReference>
<comment type="similarity">
    <text evidence="1">Belongs to the sigma-70 factor family. ECF subfamily.</text>
</comment>
<evidence type="ECO:0000256" key="4">
    <source>
        <dbReference type="ARBA" id="ARBA00023125"/>
    </source>
</evidence>
<evidence type="ECO:0000256" key="3">
    <source>
        <dbReference type="ARBA" id="ARBA00023082"/>
    </source>
</evidence>
<evidence type="ECO:0000313" key="7">
    <source>
        <dbReference type="EMBL" id="AEL25416.1"/>
    </source>
</evidence>
<proteinExistence type="inferred from homology"/>
<evidence type="ECO:0000259" key="6">
    <source>
        <dbReference type="Pfam" id="PF04542"/>
    </source>
</evidence>
<dbReference type="InterPro" id="IPR014284">
    <property type="entry name" value="RNA_pol_sigma-70_dom"/>
</dbReference>
<organism evidence="7 8">
    <name type="scientific">Cyclobacterium marinum (strain ATCC 25205 / DSM 745 / LMG 13164 / NCIMB 1802)</name>
    <name type="common">Flectobacillus marinus</name>
    <dbReference type="NCBI Taxonomy" id="880070"/>
    <lineage>
        <taxon>Bacteria</taxon>
        <taxon>Pseudomonadati</taxon>
        <taxon>Bacteroidota</taxon>
        <taxon>Cytophagia</taxon>
        <taxon>Cytophagales</taxon>
        <taxon>Cyclobacteriaceae</taxon>
        <taxon>Cyclobacterium</taxon>
    </lineage>
</organism>
<dbReference type="InterPro" id="IPR013325">
    <property type="entry name" value="RNA_pol_sigma_r2"/>
</dbReference>
<dbReference type="AlphaFoldDB" id="G0J5W5"/>
<dbReference type="HOGENOM" id="CLU_047691_2_0_10"/>